<name>S7NJE0_MYOBR</name>
<dbReference type="InterPro" id="IPR044633">
    <property type="entry name" value="CstF1-like"/>
</dbReference>
<evidence type="ECO:0000256" key="2">
    <source>
        <dbReference type="ARBA" id="ARBA00022664"/>
    </source>
</evidence>
<keyword evidence="5" id="KW-1185">Reference proteome</keyword>
<accession>S7NJE0</accession>
<evidence type="ECO:0000313" key="4">
    <source>
        <dbReference type="EMBL" id="EPQ16705.1"/>
    </source>
</evidence>
<evidence type="ECO:0000313" key="5">
    <source>
        <dbReference type="Proteomes" id="UP000052978"/>
    </source>
</evidence>
<dbReference type="Gene3D" id="2.130.10.10">
    <property type="entry name" value="YVTN repeat-like/Quinoprotein amine dehydrogenase"/>
    <property type="match status" value="1"/>
</dbReference>
<dbReference type="FunFam" id="2.130.10.10:FF:002475">
    <property type="entry name" value="Predicted protein"/>
    <property type="match status" value="1"/>
</dbReference>
<dbReference type="EMBL" id="KE164286">
    <property type="protein sequence ID" value="EPQ16705.1"/>
    <property type="molecule type" value="Genomic_DNA"/>
</dbReference>
<sequence>MMFLNDEIGTFADSKNDGKCAGLSGRQVHRTQAVFNHTEDYVLLPDERTISLCCWDSRTAERRNLLSLGHNNIVRCIVHSPTNPGFMTCSDDFRARFWYRRSTTD</sequence>
<dbReference type="Proteomes" id="UP000052978">
    <property type="component" value="Unassembled WGS sequence"/>
</dbReference>
<dbReference type="PANTHER" id="PTHR44133:SF2">
    <property type="entry name" value="CLEAVAGE STIMULATION FACTOR SUBUNIT 1"/>
    <property type="match status" value="1"/>
</dbReference>
<comment type="subcellular location">
    <subcellularLocation>
        <location evidence="1">Nucleus</location>
    </subcellularLocation>
</comment>
<keyword evidence="2" id="KW-0507">mRNA processing</keyword>
<protein>
    <submittedName>
        <fullName evidence="4">Cleavage stimulation factor subunit 1</fullName>
    </submittedName>
</protein>
<keyword evidence="3" id="KW-0539">Nucleus</keyword>
<dbReference type="GO" id="GO:0005848">
    <property type="term" value="C:mRNA cleavage stimulating factor complex"/>
    <property type="evidence" value="ECO:0007669"/>
    <property type="project" value="InterPro"/>
</dbReference>
<dbReference type="PANTHER" id="PTHR44133">
    <property type="entry name" value="CLEAVAGE STIMULATION FACTOR SUBUNIT 1"/>
    <property type="match status" value="1"/>
</dbReference>
<organism evidence="4 5">
    <name type="scientific">Myotis brandtii</name>
    <name type="common">Brandt's bat</name>
    <dbReference type="NCBI Taxonomy" id="109478"/>
    <lineage>
        <taxon>Eukaryota</taxon>
        <taxon>Metazoa</taxon>
        <taxon>Chordata</taxon>
        <taxon>Craniata</taxon>
        <taxon>Vertebrata</taxon>
        <taxon>Euteleostomi</taxon>
        <taxon>Mammalia</taxon>
        <taxon>Eutheria</taxon>
        <taxon>Laurasiatheria</taxon>
        <taxon>Chiroptera</taxon>
        <taxon>Yangochiroptera</taxon>
        <taxon>Vespertilionidae</taxon>
        <taxon>Myotis</taxon>
    </lineage>
</organism>
<dbReference type="SUPFAM" id="SSF50960">
    <property type="entry name" value="TolB, C-terminal domain"/>
    <property type="match status" value="1"/>
</dbReference>
<dbReference type="AlphaFoldDB" id="S7NJE0"/>
<proteinExistence type="predicted"/>
<dbReference type="GO" id="GO:0031124">
    <property type="term" value="P:mRNA 3'-end processing"/>
    <property type="evidence" value="ECO:0007669"/>
    <property type="project" value="InterPro"/>
</dbReference>
<gene>
    <name evidence="4" type="ORF">D623_10013765</name>
</gene>
<evidence type="ECO:0000256" key="1">
    <source>
        <dbReference type="ARBA" id="ARBA00004123"/>
    </source>
</evidence>
<reference evidence="4 5" key="1">
    <citation type="journal article" date="2013" name="Nat. Commun.">
        <title>Genome analysis reveals insights into physiology and longevity of the Brandt's bat Myotis brandtii.</title>
        <authorList>
            <person name="Seim I."/>
            <person name="Fang X."/>
            <person name="Xiong Z."/>
            <person name="Lobanov A.V."/>
            <person name="Huang Z."/>
            <person name="Ma S."/>
            <person name="Feng Y."/>
            <person name="Turanov A.A."/>
            <person name="Zhu Y."/>
            <person name="Lenz T.L."/>
            <person name="Gerashchenko M.V."/>
            <person name="Fan D."/>
            <person name="Hee Yim S."/>
            <person name="Yao X."/>
            <person name="Jordan D."/>
            <person name="Xiong Y."/>
            <person name="Ma Y."/>
            <person name="Lyapunov A.N."/>
            <person name="Chen G."/>
            <person name="Kulakova O.I."/>
            <person name="Sun Y."/>
            <person name="Lee S.G."/>
            <person name="Bronson R.T."/>
            <person name="Moskalev A.A."/>
            <person name="Sunyaev S.R."/>
            <person name="Zhang G."/>
            <person name="Krogh A."/>
            <person name="Wang J."/>
            <person name="Gladyshev V.N."/>
        </authorList>
    </citation>
    <scope>NUCLEOTIDE SEQUENCE [LARGE SCALE GENOMIC DNA]</scope>
</reference>
<evidence type="ECO:0000256" key="3">
    <source>
        <dbReference type="ARBA" id="ARBA00023242"/>
    </source>
</evidence>
<dbReference type="GO" id="GO:0003723">
    <property type="term" value="F:RNA binding"/>
    <property type="evidence" value="ECO:0007669"/>
    <property type="project" value="TreeGrafter"/>
</dbReference>
<dbReference type="InterPro" id="IPR015943">
    <property type="entry name" value="WD40/YVTN_repeat-like_dom_sf"/>
</dbReference>